<dbReference type="GO" id="GO:0005886">
    <property type="term" value="C:plasma membrane"/>
    <property type="evidence" value="ECO:0007669"/>
    <property type="project" value="UniProtKB-SubCell"/>
</dbReference>
<keyword evidence="5" id="KW-0472">Membrane</keyword>
<dbReference type="eggNOG" id="ENOG502SPZI">
    <property type="taxonomic scope" value="Eukaryota"/>
</dbReference>
<dbReference type="Proteomes" id="UP000266841">
    <property type="component" value="Unassembled WGS sequence"/>
</dbReference>
<evidence type="ECO:0000256" key="4">
    <source>
        <dbReference type="ARBA" id="ARBA00022989"/>
    </source>
</evidence>
<dbReference type="OrthoDB" id="37257at2759"/>
<reference evidence="8 9" key="1">
    <citation type="journal article" date="2012" name="Genome Biol.">
        <title>Genome and low-iron response of an oceanic diatom adapted to chronic iron limitation.</title>
        <authorList>
            <person name="Lommer M."/>
            <person name="Specht M."/>
            <person name="Roy A.S."/>
            <person name="Kraemer L."/>
            <person name="Andreson R."/>
            <person name="Gutowska M.A."/>
            <person name="Wolf J."/>
            <person name="Bergner S.V."/>
            <person name="Schilhabel M.B."/>
            <person name="Klostermeier U.C."/>
            <person name="Beiko R.G."/>
            <person name="Rosenstiel P."/>
            <person name="Hippler M."/>
            <person name="Laroche J."/>
        </authorList>
    </citation>
    <scope>NUCLEOTIDE SEQUENCE [LARGE SCALE GENOMIC DNA]</scope>
    <source>
        <strain evidence="8 9">CCMP1005</strain>
    </source>
</reference>
<feature type="chain" id="PRO_5003838640" description="DoxX family protein" evidence="7">
    <location>
        <begin position="23"/>
        <end position="257"/>
    </location>
</feature>
<keyword evidence="9" id="KW-1185">Reference proteome</keyword>
<dbReference type="PANTHER" id="PTHR33452">
    <property type="entry name" value="OXIDOREDUCTASE CATD-RELATED"/>
    <property type="match status" value="1"/>
</dbReference>
<accession>K0TP46</accession>
<sequence>MGRFGTFLALLASACACGRTLAFTTGGGRSPASPASLPARADDADAKLGGRTTRRPGLVPLAYGPGGEEGGPAPADGKKKETTLDRIFGPKLFKTVTSWNGIHSVPLVPLRIMTGLLMVHHGSEGGIGPANFGSPEFQGFVDFIMKPYFGFLPGSLEGWAALHDYVEFFGGGLFAIGLLTRPASFGLLATMISAVYFHLSADGLQGFPLGHVQNYSYNFEEPLLYALIFLVFWFNGPGPLAVDNLIYNAISTEEEEE</sequence>
<evidence type="ECO:0000256" key="2">
    <source>
        <dbReference type="ARBA" id="ARBA00022475"/>
    </source>
</evidence>
<feature type="compositionally biased region" description="Low complexity" evidence="6">
    <location>
        <begin position="30"/>
        <end position="39"/>
    </location>
</feature>
<gene>
    <name evidence="8" type="ORF">THAOC_04211</name>
</gene>
<dbReference type="InterPro" id="IPR051907">
    <property type="entry name" value="DoxX-like_oxidoreductase"/>
</dbReference>
<organism evidence="8 9">
    <name type="scientific">Thalassiosira oceanica</name>
    <name type="common">Marine diatom</name>
    <dbReference type="NCBI Taxonomy" id="159749"/>
    <lineage>
        <taxon>Eukaryota</taxon>
        <taxon>Sar</taxon>
        <taxon>Stramenopiles</taxon>
        <taxon>Ochrophyta</taxon>
        <taxon>Bacillariophyta</taxon>
        <taxon>Coscinodiscophyceae</taxon>
        <taxon>Thalassiosirophycidae</taxon>
        <taxon>Thalassiosirales</taxon>
        <taxon>Thalassiosiraceae</taxon>
        <taxon>Thalassiosira</taxon>
    </lineage>
</organism>
<feature type="region of interest" description="Disordered" evidence="6">
    <location>
        <begin position="25"/>
        <end position="81"/>
    </location>
</feature>
<dbReference type="PROSITE" id="PS51257">
    <property type="entry name" value="PROKAR_LIPOPROTEIN"/>
    <property type="match status" value="1"/>
</dbReference>
<dbReference type="Pfam" id="PF07681">
    <property type="entry name" value="DoxX"/>
    <property type="match status" value="1"/>
</dbReference>
<dbReference type="EMBL" id="AGNL01003928">
    <property type="protein sequence ID" value="EJK74132.1"/>
    <property type="molecule type" value="Genomic_DNA"/>
</dbReference>
<evidence type="ECO:0000256" key="1">
    <source>
        <dbReference type="ARBA" id="ARBA00004651"/>
    </source>
</evidence>
<evidence type="ECO:0000313" key="9">
    <source>
        <dbReference type="Proteomes" id="UP000266841"/>
    </source>
</evidence>
<dbReference type="InterPro" id="IPR032808">
    <property type="entry name" value="DoxX"/>
</dbReference>
<keyword evidence="4" id="KW-1133">Transmembrane helix</keyword>
<evidence type="ECO:0000256" key="5">
    <source>
        <dbReference type="ARBA" id="ARBA00023136"/>
    </source>
</evidence>
<keyword evidence="2" id="KW-1003">Cell membrane</keyword>
<dbReference type="AlphaFoldDB" id="K0TP46"/>
<evidence type="ECO:0000256" key="6">
    <source>
        <dbReference type="SAM" id="MobiDB-lite"/>
    </source>
</evidence>
<proteinExistence type="predicted"/>
<evidence type="ECO:0000256" key="7">
    <source>
        <dbReference type="SAM" id="SignalP"/>
    </source>
</evidence>
<keyword evidence="3" id="KW-0812">Transmembrane</keyword>
<dbReference type="PANTHER" id="PTHR33452:SF1">
    <property type="entry name" value="INNER MEMBRANE PROTEIN YPHA-RELATED"/>
    <property type="match status" value="1"/>
</dbReference>
<evidence type="ECO:0000256" key="3">
    <source>
        <dbReference type="ARBA" id="ARBA00022692"/>
    </source>
</evidence>
<protein>
    <recommendedName>
        <fullName evidence="10">DoxX family protein</fullName>
    </recommendedName>
</protein>
<comment type="caution">
    <text evidence="8">The sequence shown here is derived from an EMBL/GenBank/DDBJ whole genome shotgun (WGS) entry which is preliminary data.</text>
</comment>
<comment type="subcellular location">
    <subcellularLocation>
        <location evidence="1">Cell membrane</location>
        <topology evidence="1">Multi-pass membrane protein</topology>
    </subcellularLocation>
</comment>
<name>K0TP46_THAOC</name>
<keyword evidence="7" id="KW-0732">Signal</keyword>
<evidence type="ECO:0000313" key="8">
    <source>
        <dbReference type="EMBL" id="EJK74132.1"/>
    </source>
</evidence>
<feature type="signal peptide" evidence="7">
    <location>
        <begin position="1"/>
        <end position="22"/>
    </location>
</feature>
<evidence type="ECO:0008006" key="10">
    <source>
        <dbReference type="Google" id="ProtNLM"/>
    </source>
</evidence>